<evidence type="ECO:0000313" key="2">
    <source>
        <dbReference type="EMBL" id="KPV48723.1"/>
    </source>
</evidence>
<protein>
    <submittedName>
        <fullName evidence="2">Ubiquinol-cytochrome C reductase</fullName>
    </submittedName>
</protein>
<dbReference type="InterPro" id="IPR015947">
    <property type="entry name" value="PUA-like_sf"/>
</dbReference>
<dbReference type="EMBL" id="LJCR01002446">
    <property type="protein sequence ID" value="KPV48723.1"/>
    <property type="molecule type" value="Genomic_DNA"/>
</dbReference>
<dbReference type="AlphaFoldDB" id="A0A0P9CRQ7"/>
<sequence length="107" mass="11632">MTQYWLLKTEPDDYSFADLTRDGGTVWDGVSNNAALIHLRAMQPGDQALIYHTGDERQAVGIATITSAPYADPKRGNPKRVVVDVAPLRLLARPVTLAAIKAEPAFA</sequence>
<keyword evidence="3" id="KW-1185">Reference proteome</keyword>
<dbReference type="PANTHER" id="PTHR14087:SF7">
    <property type="entry name" value="THYMOCYTE NUCLEAR PROTEIN 1"/>
    <property type="match status" value="1"/>
</dbReference>
<evidence type="ECO:0000259" key="1">
    <source>
        <dbReference type="Pfam" id="PF01878"/>
    </source>
</evidence>
<dbReference type="PANTHER" id="PTHR14087">
    <property type="entry name" value="THYMOCYTE NUCLEAR PROTEIN 1"/>
    <property type="match status" value="1"/>
</dbReference>
<name>A0A0P9CRQ7_9CHLR</name>
<dbReference type="Proteomes" id="UP000050509">
    <property type="component" value="Unassembled WGS sequence"/>
</dbReference>
<comment type="caution">
    <text evidence="2">The sequence shown here is derived from an EMBL/GenBank/DDBJ whole genome shotgun (WGS) entry which is preliminary data.</text>
</comment>
<proteinExistence type="predicted"/>
<dbReference type="InterPro" id="IPR052181">
    <property type="entry name" value="5hmC_binding"/>
</dbReference>
<reference evidence="2 3" key="1">
    <citation type="submission" date="2015-09" db="EMBL/GenBank/DDBJ databases">
        <title>Draft genome sequence of Kouleothrix aurantiaca JCM 19913.</title>
        <authorList>
            <person name="Hemp J."/>
        </authorList>
    </citation>
    <scope>NUCLEOTIDE SEQUENCE [LARGE SCALE GENOMIC DNA]</scope>
    <source>
        <strain evidence="2 3">COM-B</strain>
    </source>
</reference>
<evidence type="ECO:0000313" key="3">
    <source>
        <dbReference type="Proteomes" id="UP000050509"/>
    </source>
</evidence>
<feature type="non-terminal residue" evidence="2">
    <location>
        <position position="107"/>
    </location>
</feature>
<dbReference type="InterPro" id="IPR002740">
    <property type="entry name" value="EVE_domain"/>
</dbReference>
<organism evidence="2 3">
    <name type="scientific">Kouleothrix aurantiaca</name>
    <dbReference type="NCBI Taxonomy" id="186479"/>
    <lineage>
        <taxon>Bacteria</taxon>
        <taxon>Bacillati</taxon>
        <taxon>Chloroflexota</taxon>
        <taxon>Chloroflexia</taxon>
        <taxon>Chloroflexales</taxon>
        <taxon>Roseiflexineae</taxon>
        <taxon>Roseiflexaceae</taxon>
        <taxon>Kouleothrix</taxon>
    </lineage>
</organism>
<accession>A0A0P9CRQ7</accession>
<dbReference type="SUPFAM" id="SSF88697">
    <property type="entry name" value="PUA domain-like"/>
    <property type="match status" value="1"/>
</dbReference>
<dbReference type="Pfam" id="PF01878">
    <property type="entry name" value="EVE"/>
    <property type="match status" value="1"/>
</dbReference>
<feature type="domain" description="EVE" evidence="1">
    <location>
        <begin position="3"/>
        <end position="106"/>
    </location>
</feature>
<dbReference type="Gene3D" id="3.10.590.10">
    <property type="entry name" value="ph1033 like domains"/>
    <property type="match status" value="1"/>
</dbReference>
<gene>
    <name evidence="2" type="ORF">SE17_36545</name>
</gene>